<keyword evidence="1" id="KW-1133">Transmembrane helix</keyword>
<dbReference type="EMBL" id="KV878135">
    <property type="protein sequence ID" value="OJJ06716.1"/>
    <property type="molecule type" value="Genomic_DNA"/>
</dbReference>
<keyword evidence="1" id="KW-0812">Transmembrane</keyword>
<evidence type="ECO:0000256" key="1">
    <source>
        <dbReference type="SAM" id="Phobius"/>
    </source>
</evidence>
<dbReference type="Proteomes" id="UP000184073">
    <property type="component" value="Unassembled WGS sequence"/>
</dbReference>
<evidence type="ECO:0000313" key="3">
    <source>
        <dbReference type="EMBL" id="OJJ06716.1"/>
    </source>
</evidence>
<feature type="domain" description="DUF6594" evidence="2">
    <location>
        <begin position="16"/>
        <end position="284"/>
    </location>
</feature>
<keyword evidence="1" id="KW-0472">Membrane</keyword>
<dbReference type="Pfam" id="PF20237">
    <property type="entry name" value="DUF6594"/>
    <property type="match status" value="1"/>
</dbReference>
<reference evidence="4" key="1">
    <citation type="journal article" date="2017" name="Genome Biol.">
        <title>Comparative genomics reveals high biological diversity and specific adaptations in the industrially and medically important fungal genus Aspergillus.</title>
        <authorList>
            <person name="de Vries R.P."/>
            <person name="Riley R."/>
            <person name="Wiebenga A."/>
            <person name="Aguilar-Osorio G."/>
            <person name="Amillis S."/>
            <person name="Uchima C.A."/>
            <person name="Anderluh G."/>
            <person name="Asadollahi M."/>
            <person name="Askin M."/>
            <person name="Barry K."/>
            <person name="Battaglia E."/>
            <person name="Bayram O."/>
            <person name="Benocci T."/>
            <person name="Braus-Stromeyer S.A."/>
            <person name="Caldana C."/>
            <person name="Canovas D."/>
            <person name="Cerqueira G.C."/>
            <person name="Chen F."/>
            <person name="Chen W."/>
            <person name="Choi C."/>
            <person name="Clum A."/>
            <person name="Dos Santos R.A."/>
            <person name="Damasio A.R."/>
            <person name="Diallinas G."/>
            <person name="Emri T."/>
            <person name="Fekete E."/>
            <person name="Flipphi M."/>
            <person name="Freyberg S."/>
            <person name="Gallo A."/>
            <person name="Gournas C."/>
            <person name="Habgood R."/>
            <person name="Hainaut M."/>
            <person name="Harispe M.L."/>
            <person name="Henrissat B."/>
            <person name="Hilden K.S."/>
            <person name="Hope R."/>
            <person name="Hossain A."/>
            <person name="Karabika E."/>
            <person name="Karaffa L."/>
            <person name="Karanyi Z."/>
            <person name="Krasevec N."/>
            <person name="Kuo A."/>
            <person name="Kusch H."/>
            <person name="LaButti K."/>
            <person name="Lagendijk E.L."/>
            <person name="Lapidus A."/>
            <person name="Levasseur A."/>
            <person name="Lindquist E."/>
            <person name="Lipzen A."/>
            <person name="Logrieco A.F."/>
            <person name="MacCabe A."/>
            <person name="Maekelae M.R."/>
            <person name="Malavazi I."/>
            <person name="Melin P."/>
            <person name="Meyer V."/>
            <person name="Mielnichuk N."/>
            <person name="Miskei M."/>
            <person name="Molnar A.P."/>
            <person name="Mule G."/>
            <person name="Ngan C.Y."/>
            <person name="Orejas M."/>
            <person name="Orosz E."/>
            <person name="Ouedraogo J.P."/>
            <person name="Overkamp K.M."/>
            <person name="Park H.-S."/>
            <person name="Perrone G."/>
            <person name="Piumi F."/>
            <person name="Punt P.J."/>
            <person name="Ram A.F."/>
            <person name="Ramon A."/>
            <person name="Rauscher S."/>
            <person name="Record E."/>
            <person name="Riano-Pachon D.M."/>
            <person name="Robert V."/>
            <person name="Roehrig J."/>
            <person name="Ruller R."/>
            <person name="Salamov A."/>
            <person name="Salih N.S."/>
            <person name="Samson R.A."/>
            <person name="Sandor E."/>
            <person name="Sanguinetti M."/>
            <person name="Schuetze T."/>
            <person name="Sepcic K."/>
            <person name="Shelest E."/>
            <person name="Sherlock G."/>
            <person name="Sophianopoulou V."/>
            <person name="Squina F.M."/>
            <person name="Sun H."/>
            <person name="Susca A."/>
            <person name="Todd R.B."/>
            <person name="Tsang A."/>
            <person name="Unkles S.E."/>
            <person name="van de Wiele N."/>
            <person name="van Rossen-Uffink D."/>
            <person name="Oliveira J.V."/>
            <person name="Vesth T.C."/>
            <person name="Visser J."/>
            <person name="Yu J.-H."/>
            <person name="Zhou M."/>
            <person name="Andersen M.R."/>
            <person name="Archer D.B."/>
            <person name="Baker S.E."/>
            <person name="Benoit I."/>
            <person name="Brakhage A.A."/>
            <person name="Braus G.H."/>
            <person name="Fischer R."/>
            <person name="Frisvad J.C."/>
            <person name="Goldman G.H."/>
            <person name="Houbraken J."/>
            <person name="Oakley B."/>
            <person name="Pocsi I."/>
            <person name="Scazzocchio C."/>
            <person name="Seiboth B."/>
            <person name="vanKuyk P.A."/>
            <person name="Wortman J."/>
            <person name="Dyer P.S."/>
            <person name="Grigoriev I.V."/>
        </authorList>
    </citation>
    <scope>NUCLEOTIDE SEQUENCE [LARGE SCALE GENOMIC DNA]</scope>
    <source>
        <strain evidence="4">CBS 583.65</strain>
    </source>
</reference>
<dbReference type="RefSeq" id="XP_040672478.1">
    <property type="nucleotide sequence ID" value="XM_040818219.1"/>
</dbReference>
<gene>
    <name evidence="3" type="ORF">ASPVEDRAFT_88005</name>
</gene>
<dbReference type="OrthoDB" id="3533814at2759"/>
<dbReference type="AlphaFoldDB" id="A0A1L9PZ50"/>
<proteinExistence type="predicted"/>
<feature type="transmembrane region" description="Helical" evidence="1">
    <location>
        <begin position="272"/>
        <end position="291"/>
    </location>
</feature>
<dbReference type="InterPro" id="IPR046529">
    <property type="entry name" value="DUF6594"/>
</dbReference>
<name>A0A1L9PZ50_ASPVE</name>
<protein>
    <recommendedName>
        <fullName evidence="2">DUF6594 domain-containing protein</fullName>
    </recommendedName>
</protein>
<organism evidence="3 4">
    <name type="scientific">Aspergillus versicolor CBS 583.65</name>
    <dbReference type="NCBI Taxonomy" id="1036611"/>
    <lineage>
        <taxon>Eukaryota</taxon>
        <taxon>Fungi</taxon>
        <taxon>Dikarya</taxon>
        <taxon>Ascomycota</taxon>
        <taxon>Pezizomycotina</taxon>
        <taxon>Eurotiomycetes</taxon>
        <taxon>Eurotiomycetidae</taxon>
        <taxon>Eurotiales</taxon>
        <taxon>Aspergillaceae</taxon>
        <taxon>Aspergillus</taxon>
        <taxon>Aspergillus subgen. Nidulantes</taxon>
    </lineage>
</organism>
<dbReference type="VEuPathDB" id="FungiDB:ASPVEDRAFT_88005"/>
<dbReference type="PANTHER" id="PTHR34502:SF5">
    <property type="entry name" value="DUF6594 DOMAIN-CONTAINING PROTEIN"/>
    <property type="match status" value="1"/>
</dbReference>
<dbReference type="STRING" id="1036611.A0A1L9PZ50"/>
<feature type="transmembrane region" description="Helical" evidence="1">
    <location>
        <begin position="246"/>
        <end position="265"/>
    </location>
</feature>
<keyword evidence="4" id="KW-1185">Reference proteome</keyword>
<dbReference type="PANTHER" id="PTHR34502">
    <property type="entry name" value="DUF6594 DOMAIN-CONTAINING PROTEIN-RELATED"/>
    <property type="match status" value="1"/>
</dbReference>
<evidence type="ECO:0000259" key="2">
    <source>
        <dbReference type="Pfam" id="PF20237"/>
    </source>
</evidence>
<dbReference type="GeneID" id="63733730"/>
<evidence type="ECO:0000313" key="4">
    <source>
        <dbReference type="Proteomes" id="UP000184073"/>
    </source>
</evidence>
<accession>A0A1L9PZ50</accession>
<sequence length="296" mass="33295">MSESPEPSTYKPVAGYPALANMMAINTETAIFRKFRDLQMQNLLFMEAKLIDLQLRLRDAQKEDDVVDNPRTLFARDFYEMGANDLGEVQMALHREIHTILAEYRTTLLQMMELNNAPRPTKREIEFLRGYLPHIHDDFPRGTEGSTWDAVNDGDFITLDPREQREDIVTRFLSGFMVDVYHYCVIRRDDLLCRLRKKPSRAGAPFRVYSNKGIRTVSKVITTTTSAMLPPLAIIILRAVQSPNARMLFIFGFTVVFAAALAALTKASPAEIFAATAAFTAVEVVFVGSVGPSPSP</sequence>